<reference evidence="3 4" key="1">
    <citation type="journal article" date="2012" name="J. Bacteriol.">
        <title>Complete Genome Sequence of Leptospirillum ferrooxidans Strain C2-3, Isolated from a Fresh Volcanic Ash Deposit on the Island of Miyake, Japan.</title>
        <authorList>
            <person name="Fujimura R."/>
            <person name="Sato Y."/>
            <person name="Nishizawa T."/>
            <person name="Oshima K."/>
            <person name="Kim S.-W."/>
            <person name="Hattori M."/>
            <person name="Kamijo T."/>
            <person name="Ohta H."/>
        </authorList>
    </citation>
    <scope>NUCLEOTIDE SEQUENCE [LARGE SCALE GENOMIC DNA]</scope>
    <source>
        <strain evidence="3 4">C2-3</strain>
    </source>
</reference>
<dbReference type="AlphaFoldDB" id="I0IN48"/>
<proteinExistence type="inferred from homology"/>
<accession>I0IN48</accession>
<dbReference type="PANTHER" id="PTHR37828:SF1">
    <property type="entry name" value="YCII-RELATED DOMAIN-CONTAINING PROTEIN"/>
    <property type="match status" value="1"/>
</dbReference>
<dbReference type="InterPro" id="IPR011008">
    <property type="entry name" value="Dimeric_a/b-barrel"/>
</dbReference>
<comment type="similarity">
    <text evidence="1">Belongs to the YciI family.</text>
</comment>
<gene>
    <name evidence="3" type="ordered locus">LFE_0994</name>
</gene>
<protein>
    <recommendedName>
        <fullName evidence="2">YCII-related domain-containing protein</fullName>
    </recommendedName>
</protein>
<dbReference type="KEGG" id="lfc:LFE_0994"/>
<organism evidence="3 4">
    <name type="scientific">Leptospirillum ferrooxidans (strain C2-3)</name>
    <dbReference type="NCBI Taxonomy" id="1162668"/>
    <lineage>
        <taxon>Bacteria</taxon>
        <taxon>Pseudomonadati</taxon>
        <taxon>Nitrospirota</taxon>
        <taxon>Nitrospiria</taxon>
        <taxon>Nitrospirales</taxon>
        <taxon>Nitrospiraceae</taxon>
        <taxon>Leptospirillum</taxon>
    </lineage>
</organism>
<sequence>MVLYTVVIRYAKSREEVGAVVESHRAYLDGFIENGMLLASGPLETGDGGILWVRANSRESLMEMIEGDPYSLSGVAEFSVLGFDVKKLAPGMVSTLSV</sequence>
<reference evidence="4" key="2">
    <citation type="submission" date="2012-03" db="EMBL/GenBank/DDBJ databases">
        <title>The complete genome sequence of the pioneer microbe on fresh volcanic deposit, Leptospirillum ferrooxidans strain C2-3.</title>
        <authorList>
            <person name="Fujimura R."/>
            <person name="Sato Y."/>
            <person name="Nishizawa T."/>
            <person name="Nanba K."/>
            <person name="Oshima K."/>
            <person name="Hattori M."/>
            <person name="Kamijo T."/>
            <person name="Ohta H."/>
        </authorList>
    </citation>
    <scope>NUCLEOTIDE SEQUENCE [LARGE SCALE GENOMIC DNA]</scope>
    <source>
        <strain evidence="4">C2-3</strain>
    </source>
</reference>
<dbReference type="PATRIC" id="fig|1162668.3.peg.1150"/>
<feature type="domain" description="YCII-related" evidence="2">
    <location>
        <begin position="4"/>
        <end position="81"/>
    </location>
</feature>
<evidence type="ECO:0000313" key="4">
    <source>
        <dbReference type="Proteomes" id="UP000007382"/>
    </source>
</evidence>
<dbReference type="Pfam" id="PF03795">
    <property type="entry name" value="YCII"/>
    <property type="match status" value="1"/>
</dbReference>
<evidence type="ECO:0000313" key="3">
    <source>
        <dbReference type="EMBL" id="BAM06697.1"/>
    </source>
</evidence>
<evidence type="ECO:0000256" key="1">
    <source>
        <dbReference type="ARBA" id="ARBA00007689"/>
    </source>
</evidence>
<dbReference type="InterPro" id="IPR005545">
    <property type="entry name" value="YCII"/>
</dbReference>
<dbReference type="HOGENOM" id="CLU_110355_6_2_0"/>
<name>I0IN48_LEPFC</name>
<dbReference type="eggNOG" id="COG2350">
    <property type="taxonomic scope" value="Bacteria"/>
</dbReference>
<dbReference type="Proteomes" id="UP000007382">
    <property type="component" value="Chromosome"/>
</dbReference>
<dbReference type="SUPFAM" id="SSF54909">
    <property type="entry name" value="Dimeric alpha+beta barrel"/>
    <property type="match status" value="1"/>
</dbReference>
<evidence type="ECO:0000259" key="2">
    <source>
        <dbReference type="Pfam" id="PF03795"/>
    </source>
</evidence>
<dbReference type="STRING" id="1162668.LFE_0994"/>
<dbReference type="EMBL" id="AP012342">
    <property type="protein sequence ID" value="BAM06697.1"/>
    <property type="molecule type" value="Genomic_DNA"/>
</dbReference>
<keyword evidence="4" id="KW-1185">Reference proteome</keyword>
<dbReference type="PANTHER" id="PTHR37828">
    <property type="entry name" value="GSR2449 PROTEIN"/>
    <property type="match status" value="1"/>
</dbReference>
<dbReference type="Gene3D" id="3.30.70.1060">
    <property type="entry name" value="Dimeric alpha+beta barrel"/>
    <property type="match status" value="1"/>
</dbReference>